<dbReference type="InterPro" id="IPR019069">
    <property type="entry name" value="Restrct_endonuc_II_ScaI"/>
</dbReference>
<dbReference type="Pfam" id="PF09569">
    <property type="entry name" value="RE_ScaI"/>
    <property type="match status" value="1"/>
</dbReference>
<gene>
    <name evidence="1" type="ORF">A3J59_00275</name>
</gene>
<name>A0A1G1YF68_9BACT</name>
<reference evidence="1 2" key="1">
    <citation type="journal article" date="2016" name="Nat. Commun.">
        <title>Thousands of microbial genomes shed light on interconnected biogeochemical processes in an aquifer system.</title>
        <authorList>
            <person name="Anantharaman K."/>
            <person name="Brown C.T."/>
            <person name="Hug L.A."/>
            <person name="Sharon I."/>
            <person name="Castelle C.J."/>
            <person name="Probst A.J."/>
            <person name="Thomas B.C."/>
            <person name="Singh A."/>
            <person name="Wilkins M.J."/>
            <person name="Karaoz U."/>
            <person name="Brodie E.L."/>
            <person name="Williams K.H."/>
            <person name="Hubbard S.S."/>
            <person name="Banfield J.F."/>
        </authorList>
    </citation>
    <scope>NUCLEOTIDE SEQUENCE [LARGE SCALE GENOMIC DNA]</scope>
</reference>
<dbReference type="GO" id="GO:0004519">
    <property type="term" value="F:endonuclease activity"/>
    <property type="evidence" value="ECO:0007669"/>
    <property type="project" value="UniProtKB-KW"/>
</dbReference>
<comment type="caution">
    <text evidence="1">The sequence shown here is derived from an EMBL/GenBank/DDBJ whole genome shotgun (WGS) entry which is preliminary data.</text>
</comment>
<accession>A0A1G1YF68</accession>
<evidence type="ECO:0000313" key="1">
    <source>
        <dbReference type="EMBL" id="OGY50929.1"/>
    </source>
</evidence>
<dbReference type="EMBL" id="MHIL01000026">
    <property type="protein sequence ID" value="OGY50929.1"/>
    <property type="molecule type" value="Genomic_DNA"/>
</dbReference>
<dbReference type="AlphaFoldDB" id="A0A1G1YF68"/>
<protein>
    <submittedName>
        <fullName evidence="1">Restriction endonuclease</fullName>
    </submittedName>
</protein>
<keyword evidence="1" id="KW-0255">Endonuclease</keyword>
<proteinExistence type="predicted"/>
<keyword evidence="1" id="KW-0540">Nuclease</keyword>
<evidence type="ECO:0000313" key="2">
    <source>
        <dbReference type="Proteomes" id="UP000177310"/>
    </source>
</evidence>
<organism evidence="1 2">
    <name type="scientific">Candidatus Buchananbacteria bacterium RIFCSPHIGHO2_02_FULL_56_16</name>
    <dbReference type="NCBI Taxonomy" id="1797542"/>
    <lineage>
        <taxon>Bacteria</taxon>
        <taxon>Candidatus Buchananiibacteriota</taxon>
    </lineage>
</organism>
<keyword evidence="1" id="KW-0378">Hydrolase</keyword>
<sequence length="193" mass="22427">MKSPYAGKNPKDWLAVTKMLIKKHPLSTQEIQEVVLQSWDDIFQSKIGKRGYKVGRDIYPKPQILGFFLHELIPLEFEKRYPKKWRKEISAKDKDLICIPNNNCSVEIKTSSNPQSIFGNRSYAQESLNGKKDKAGYYLAINFEKCTDTCPKPKILKIRFGWLDHEDWMGQKSATGQQSRLSRDVENFKLIEL</sequence>
<dbReference type="Proteomes" id="UP000177310">
    <property type="component" value="Unassembled WGS sequence"/>
</dbReference>